<evidence type="ECO:0000313" key="11">
    <source>
        <dbReference type="EMBL" id="SAM65868.1"/>
    </source>
</evidence>
<keyword evidence="5 7" id="KW-1133">Transmembrane helix</keyword>
<dbReference type="GO" id="GO:0032153">
    <property type="term" value="C:cell division site"/>
    <property type="evidence" value="ECO:0007669"/>
    <property type="project" value="UniProtKB-UniRule"/>
</dbReference>
<evidence type="ECO:0000256" key="2">
    <source>
        <dbReference type="ARBA" id="ARBA00022519"/>
    </source>
</evidence>
<evidence type="ECO:0000256" key="6">
    <source>
        <dbReference type="ARBA" id="ARBA00023306"/>
    </source>
</evidence>
<comment type="function">
    <text evidence="7">Essential cell division protein. May link together the upstream cell division proteins, which are predominantly cytoplasmic, with the downstream cell division proteins, which are predominantly periplasmic. May control correct divisome assembly.</text>
</comment>
<protein>
    <recommendedName>
        <fullName evidence="7">Cell division protein FtsQ</fullName>
    </recommendedName>
</protein>
<evidence type="ECO:0000256" key="3">
    <source>
        <dbReference type="ARBA" id="ARBA00022618"/>
    </source>
</evidence>
<feature type="compositionally biased region" description="Basic and acidic residues" evidence="8">
    <location>
        <begin position="466"/>
        <end position="477"/>
    </location>
</feature>
<name>A0A1C3H4T8_9GAMM</name>
<feature type="transmembrane region" description="Helical" evidence="7">
    <location>
        <begin position="29"/>
        <end position="51"/>
    </location>
</feature>
<dbReference type="InterPro" id="IPR013685">
    <property type="entry name" value="POTRA_FtsQ_type"/>
</dbReference>
<dbReference type="InterPro" id="IPR045335">
    <property type="entry name" value="FtsQ_C_sf"/>
</dbReference>
<dbReference type="GO" id="GO:0043093">
    <property type="term" value="P:FtsZ-dependent cytokinesis"/>
    <property type="evidence" value="ECO:0007669"/>
    <property type="project" value="UniProtKB-UniRule"/>
</dbReference>
<keyword evidence="4 7" id="KW-0812">Transmembrane</keyword>
<feature type="compositionally biased region" description="Low complexity" evidence="8">
    <location>
        <begin position="456"/>
        <end position="465"/>
    </location>
</feature>
<feature type="compositionally biased region" description="Basic and acidic residues" evidence="8">
    <location>
        <begin position="402"/>
        <end position="417"/>
    </location>
</feature>
<keyword evidence="1 7" id="KW-1003">Cell membrane</keyword>
<feature type="compositionally biased region" description="Basic and acidic residues" evidence="8">
    <location>
        <begin position="380"/>
        <end position="394"/>
    </location>
</feature>
<dbReference type="GO" id="GO:0005886">
    <property type="term" value="C:plasma membrane"/>
    <property type="evidence" value="ECO:0007669"/>
    <property type="project" value="UniProtKB-SubCell"/>
</dbReference>
<evidence type="ECO:0000313" key="12">
    <source>
        <dbReference type="Proteomes" id="UP000190837"/>
    </source>
</evidence>
<reference evidence="12" key="1">
    <citation type="submission" date="2016-04" db="EMBL/GenBank/DDBJ databases">
        <authorList>
            <person name="Tagini F."/>
        </authorList>
    </citation>
    <scope>NUCLEOTIDE SEQUENCE [LARGE SCALE GENOMIC DNA]</scope>
    <source>
        <strain evidence="12">CHUV0807</strain>
    </source>
</reference>
<evidence type="ECO:0000256" key="1">
    <source>
        <dbReference type="ARBA" id="ARBA00022475"/>
    </source>
</evidence>
<evidence type="ECO:0000256" key="4">
    <source>
        <dbReference type="ARBA" id="ARBA00022692"/>
    </source>
</evidence>
<feature type="compositionally biased region" description="Basic and acidic residues" evidence="8">
    <location>
        <begin position="310"/>
        <end position="332"/>
    </location>
</feature>
<dbReference type="AlphaFoldDB" id="A0A1C3H4T8"/>
<feature type="domain" description="Cell division protein FtsQ/DivIB C-terminal" evidence="9">
    <location>
        <begin position="134"/>
        <end position="246"/>
    </location>
</feature>
<dbReference type="HAMAP" id="MF_00911">
    <property type="entry name" value="FtsQ_subfam"/>
    <property type="match status" value="1"/>
</dbReference>
<comment type="subcellular location">
    <subcellularLocation>
        <location evidence="7">Cell inner membrane</location>
        <topology evidence="7">Single-pass type II membrane protein</topology>
    </subcellularLocation>
    <text evidence="7">Localizes to the division septum.</text>
</comment>
<organism evidence="11 12">
    <name type="scientific">Cardiobacterium hominis</name>
    <dbReference type="NCBI Taxonomy" id="2718"/>
    <lineage>
        <taxon>Bacteria</taxon>
        <taxon>Pseudomonadati</taxon>
        <taxon>Pseudomonadota</taxon>
        <taxon>Gammaproteobacteria</taxon>
        <taxon>Cardiobacteriales</taxon>
        <taxon>Cardiobacteriaceae</taxon>
        <taxon>Cardiobacterium</taxon>
    </lineage>
</organism>
<comment type="subunit">
    <text evidence="7">Part of a complex composed of FtsB, FtsL and FtsQ.</text>
</comment>
<feature type="compositionally biased region" description="Basic and acidic residues" evidence="8">
    <location>
        <begin position="341"/>
        <end position="352"/>
    </location>
</feature>
<dbReference type="EMBL" id="FKLO01000049">
    <property type="protein sequence ID" value="SAM65868.1"/>
    <property type="molecule type" value="Genomic_DNA"/>
</dbReference>
<feature type="domain" description="POTRA" evidence="10">
    <location>
        <begin position="60"/>
        <end position="129"/>
    </location>
</feature>
<feature type="compositionally biased region" description="Basic and acidic residues" evidence="8">
    <location>
        <begin position="445"/>
        <end position="455"/>
    </location>
</feature>
<feature type="compositionally biased region" description="Basic and acidic residues" evidence="8">
    <location>
        <begin position="361"/>
        <end position="371"/>
    </location>
</feature>
<dbReference type="GO" id="GO:0090529">
    <property type="term" value="P:cell septum assembly"/>
    <property type="evidence" value="ECO:0007669"/>
    <property type="project" value="InterPro"/>
</dbReference>
<dbReference type="Pfam" id="PF03799">
    <property type="entry name" value="FtsQ_DivIB_C"/>
    <property type="match status" value="1"/>
</dbReference>
<keyword evidence="2 7" id="KW-0997">Cell inner membrane</keyword>
<sequence>MKPPDNRYLRRSSVSVPREQRTAWQVFRLVLECVFVVVLLMGIAASIYAIYQRLSQQNFFPLKRVIIQEPLRYGDMREVSEIIRNHHQRDLLHMDVTLLADEMQRLDWIAKASVYKRWPDAVEVKLEERVPVVRWGGRAFLDASGEPFSIPDNDKLRELATIHGPDGYEKQVLQYWHDIAPWLGARQLQLQQLSLDQRLVWHAELENGLDVILGRDQLNDRLKKLAVVNDKVIKHYHRYIEAIDLRYHDGFSVRWKAGVKPVTAEKNPARDSDGIVKTVTVVKETPAVKEAAKPAAKETAKPAAKPAAVAKEKTAAKPAPKEPSKENKEKAPAKPTSAAKETIKEAAKEKPAAKPAPVAKETTKENKEKTVAKPAASEKVAAKETAKPAKEKTAAKPAAAEKAAEKTPPKENKEKPAAKPAATEKAPVKEAKEKPAAKAASAEKTPPKENKEKTANKAAPAAKPVAPKEKDSAKGKK</sequence>
<dbReference type="RefSeq" id="WP_179123573.1">
    <property type="nucleotide sequence ID" value="NZ_FKLO01000049.1"/>
</dbReference>
<keyword evidence="7" id="KW-0472">Membrane</keyword>
<dbReference type="Gene3D" id="3.10.20.310">
    <property type="entry name" value="membrane protein fhac"/>
    <property type="match status" value="1"/>
</dbReference>
<keyword evidence="3 7" id="KW-0132">Cell division</keyword>
<dbReference type="PANTHER" id="PTHR35851:SF1">
    <property type="entry name" value="CELL DIVISION PROTEIN FTSQ"/>
    <property type="match status" value="1"/>
</dbReference>
<feature type="compositionally biased region" description="Basic and acidic residues" evidence="8">
    <location>
        <begin position="289"/>
        <end position="300"/>
    </location>
</feature>
<accession>A0A1C3H4T8</accession>
<dbReference type="InterPro" id="IPR005548">
    <property type="entry name" value="Cell_div_FtsQ/DivIB_C"/>
</dbReference>
<gene>
    <name evidence="7" type="primary">ftsQ</name>
    <name evidence="11" type="ORF">CHUV0807_1418</name>
</gene>
<proteinExistence type="inferred from homology"/>
<keyword evidence="6 7" id="KW-0131">Cell cycle</keyword>
<evidence type="ECO:0000259" key="10">
    <source>
        <dbReference type="Pfam" id="PF08478"/>
    </source>
</evidence>
<feature type="region of interest" description="Disordered" evidence="8">
    <location>
        <begin position="289"/>
        <end position="477"/>
    </location>
</feature>
<evidence type="ECO:0000256" key="8">
    <source>
        <dbReference type="SAM" id="MobiDB-lite"/>
    </source>
</evidence>
<dbReference type="PANTHER" id="PTHR35851">
    <property type="entry name" value="CELL DIVISION PROTEIN FTSQ"/>
    <property type="match status" value="1"/>
</dbReference>
<feature type="compositionally biased region" description="Basic and acidic residues" evidence="8">
    <location>
        <begin position="426"/>
        <end position="436"/>
    </location>
</feature>
<evidence type="ECO:0000256" key="5">
    <source>
        <dbReference type="ARBA" id="ARBA00022989"/>
    </source>
</evidence>
<evidence type="ECO:0000256" key="7">
    <source>
        <dbReference type="HAMAP-Rule" id="MF_00911"/>
    </source>
</evidence>
<dbReference type="Pfam" id="PF08478">
    <property type="entry name" value="POTRA_1"/>
    <property type="match status" value="1"/>
</dbReference>
<dbReference type="Proteomes" id="UP000190837">
    <property type="component" value="Unassembled WGS sequence"/>
</dbReference>
<dbReference type="Gene3D" id="3.40.50.11690">
    <property type="entry name" value="Cell division protein FtsQ/DivIB"/>
    <property type="match status" value="1"/>
</dbReference>
<comment type="similarity">
    <text evidence="7">Belongs to the FtsQ/DivIB family. FtsQ subfamily.</text>
</comment>
<evidence type="ECO:0000259" key="9">
    <source>
        <dbReference type="Pfam" id="PF03799"/>
    </source>
</evidence>
<dbReference type="InterPro" id="IPR026579">
    <property type="entry name" value="FtsQ"/>
</dbReference>